<protein>
    <submittedName>
        <fullName evidence="1">Uncharacterized protein</fullName>
    </submittedName>
</protein>
<gene>
    <name evidence="1" type="ORF">ILYODFUR_012198</name>
</gene>
<name>A0ABV0T7E6_9TELE</name>
<dbReference type="Proteomes" id="UP001482620">
    <property type="component" value="Unassembled WGS sequence"/>
</dbReference>
<evidence type="ECO:0000313" key="1">
    <source>
        <dbReference type="EMBL" id="MEQ2228769.1"/>
    </source>
</evidence>
<reference evidence="1 2" key="1">
    <citation type="submission" date="2021-06" db="EMBL/GenBank/DDBJ databases">
        <authorList>
            <person name="Palmer J.M."/>
        </authorList>
    </citation>
    <scope>NUCLEOTIDE SEQUENCE [LARGE SCALE GENOMIC DNA]</scope>
    <source>
        <strain evidence="2">if_2019</strain>
        <tissue evidence="1">Muscle</tissue>
    </source>
</reference>
<comment type="caution">
    <text evidence="1">The sequence shown here is derived from an EMBL/GenBank/DDBJ whole genome shotgun (WGS) entry which is preliminary data.</text>
</comment>
<dbReference type="EMBL" id="JAHRIQ010024118">
    <property type="protein sequence ID" value="MEQ2228769.1"/>
    <property type="molecule type" value="Genomic_DNA"/>
</dbReference>
<evidence type="ECO:0000313" key="2">
    <source>
        <dbReference type="Proteomes" id="UP001482620"/>
    </source>
</evidence>
<proteinExistence type="predicted"/>
<sequence>MRPRKHLTINQQYFPLCGFKQDVLKCKWPMSLECFRASSAGCNKEYGRVTIRHKSGCPLATSHTDDCFIVNSAVTVPGDECHSTPGTFKGGERNPSVMSDHLKQFISAWSAC</sequence>
<keyword evidence="2" id="KW-1185">Reference proteome</keyword>
<accession>A0ABV0T7E6</accession>
<organism evidence="1 2">
    <name type="scientific">Ilyodon furcidens</name>
    <name type="common">goldbreast splitfin</name>
    <dbReference type="NCBI Taxonomy" id="33524"/>
    <lineage>
        <taxon>Eukaryota</taxon>
        <taxon>Metazoa</taxon>
        <taxon>Chordata</taxon>
        <taxon>Craniata</taxon>
        <taxon>Vertebrata</taxon>
        <taxon>Euteleostomi</taxon>
        <taxon>Actinopterygii</taxon>
        <taxon>Neopterygii</taxon>
        <taxon>Teleostei</taxon>
        <taxon>Neoteleostei</taxon>
        <taxon>Acanthomorphata</taxon>
        <taxon>Ovalentaria</taxon>
        <taxon>Atherinomorphae</taxon>
        <taxon>Cyprinodontiformes</taxon>
        <taxon>Goodeidae</taxon>
        <taxon>Ilyodon</taxon>
    </lineage>
</organism>